<evidence type="ECO:0000313" key="2">
    <source>
        <dbReference type="EMBL" id="RVW63234.1"/>
    </source>
</evidence>
<gene>
    <name evidence="2" type="ORF">CK203_058657</name>
</gene>
<proteinExistence type="predicted"/>
<dbReference type="Proteomes" id="UP000288805">
    <property type="component" value="Unassembled WGS sequence"/>
</dbReference>
<evidence type="ECO:0000313" key="3">
    <source>
        <dbReference type="Proteomes" id="UP000288805"/>
    </source>
</evidence>
<dbReference type="AlphaFoldDB" id="A0A438FTG5"/>
<organism evidence="2 3">
    <name type="scientific">Vitis vinifera</name>
    <name type="common">Grape</name>
    <dbReference type="NCBI Taxonomy" id="29760"/>
    <lineage>
        <taxon>Eukaryota</taxon>
        <taxon>Viridiplantae</taxon>
        <taxon>Streptophyta</taxon>
        <taxon>Embryophyta</taxon>
        <taxon>Tracheophyta</taxon>
        <taxon>Spermatophyta</taxon>
        <taxon>Magnoliopsida</taxon>
        <taxon>eudicotyledons</taxon>
        <taxon>Gunneridae</taxon>
        <taxon>Pentapetalae</taxon>
        <taxon>rosids</taxon>
        <taxon>Vitales</taxon>
        <taxon>Vitaceae</taxon>
        <taxon>Viteae</taxon>
        <taxon>Vitis</taxon>
    </lineage>
</organism>
<accession>A0A438FTG5</accession>
<protein>
    <submittedName>
        <fullName evidence="2">Uncharacterized protein</fullName>
    </submittedName>
</protein>
<comment type="caution">
    <text evidence="2">The sequence shown here is derived from an EMBL/GenBank/DDBJ whole genome shotgun (WGS) entry which is preliminary data.</text>
</comment>
<reference evidence="2 3" key="1">
    <citation type="journal article" date="2018" name="PLoS Genet.">
        <title>Population sequencing reveals clonal diversity and ancestral inbreeding in the grapevine cultivar Chardonnay.</title>
        <authorList>
            <person name="Roach M.J."/>
            <person name="Johnson D.L."/>
            <person name="Bohlmann J."/>
            <person name="van Vuuren H.J."/>
            <person name="Jones S.J."/>
            <person name="Pretorius I.S."/>
            <person name="Schmidt S.A."/>
            <person name="Borneman A.R."/>
        </authorList>
    </citation>
    <scope>NUCLEOTIDE SEQUENCE [LARGE SCALE GENOMIC DNA]</scope>
    <source>
        <strain evidence="3">cv. Chardonnay</strain>
        <tissue evidence="2">Leaf</tissue>
    </source>
</reference>
<feature type="compositionally biased region" description="Basic and acidic residues" evidence="1">
    <location>
        <begin position="34"/>
        <end position="46"/>
    </location>
</feature>
<feature type="compositionally biased region" description="Pro residues" evidence="1">
    <location>
        <begin position="75"/>
        <end position="87"/>
    </location>
</feature>
<evidence type="ECO:0000256" key="1">
    <source>
        <dbReference type="SAM" id="MobiDB-lite"/>
    </source>
</evidence>
<feature type="region of interest" description="Disordered" evidence="1">
    <location>
        <begin position="25"/>
        <end position="93"/>
    </location>
</feature>
<name>A0A438FTG5_VITVI</name>
<feature type="region of interest" description="Disordered" evidence="1">
    <location>
        <begin position="119"/>
        <end position="138"/>
    </location>
</feature>
<dbReference type="EMBL" id="QGNW01000745">
    <property type="protein sequence ID" value="RVW63234.1"/>
    <property type="molecule type" value="Genomic_DNA"/>
</dbReference>
<sequence length="162" mass="17365">MEEATQSGCYSTSLPEIAMSNFRALGPGALVGPEHPEIPHPEHPEEPQPVQIPADLRAPTPAVPSIEPIPEVAPSAPPTIPRTPPVIPSISEPLLSSEPRITIHFRVQRPMSHFAGIDHFSEHPDSADDSSSCSSGADYRHLDSAYYHPYADSAPSGYSISS</sequence>